<dbReference type="OrthoDB" id="9802525at2"/>
<dbReference type="InterPro" id="IPR028098">
    <property type="entry name" value="Glyco_trans_4-like_N"/>
</dbReference>
<dbReference type="Pfam" id="PF13439">
    <property type="entry name" value="Glyco_transf_4"/>
    <property type="match status" value="1"/>
</dbReference>
<gene>
    <name evidence="3" type="ordered locus">AciX9_0230</name>
</gene>
<dbReference type="eggNOG" id="COG0438">
    <property type="taxonomic scope" value="Bacteria"/>
</dbReference>
<dbReference type="InterPro" id="IPR001296">
    <property type="entry name" value="Glyco_trans_1"/>
</dbReference>
<dbReference type="EMBL" id="CP002480">
    <property type="protein sequence ID" value="ADW67304.1"/>
    <property type="molecule type" value="Genomic_DNA"/>
</dbReference>
<dbReference type="Pfam" id="PF00534">
    <property type="entry name" value="Glycos_transf_1"/>
    <property type="match status" value="1"/>
</dbReference>
<dbReference type="AlphaFoldDB" id="E8WVC9"/>
<dbReference type="Proteomes" id="UP000000343">
    <property type="component" value="Chromosome"/>
</dbReference>
<dbReference type="Gene3D" id="3.40.50.2000">
    <property type="entry name" value="Glycogen Phosphorylase B"/>
    <property type="match status" value="2"/>
</dbReference>
<evidence type="ECO:0000313" key="4">
    <source>
        <dbReference type="Proteomes" id="UP000000343"/>
    </source>
</evidence>
<dbReference type="SUPFAM" id="SSF53756">
    <property type="entry name" value="UDP-Glycosyltransferase/glycogen phosphorylase"/>
    <property type="match status" value="1"/>
</dbReference>
<protein>
    <submittedName>
        <fullName evidence="3">Glycosyl transferase group 1</fullName>
    </submittedName>
</protein>
<dbReference type="InterPro" id="IPR050194">
    <property type="entry name" value="Glycosyltransferase_grp1"/>
</dbReference>
<dbReference type="KEGG" id="acm:AciX9_0230"/>
<dbReference type="PaxDb" id="1198114-AciX9_0230"/>
<dbReference type="PANTHER" id="PTHR45947:SF3">
    <property type="entry name" value="SULFOQUINOVOSYL TRANSFERASE SQD2"/>
    <property type="match status" value="1"/>
</dbReference>
<proteinExistence type="predicted"/>
<evidence type="ECO:0000313" key="3">
    <source>
        <dbReference type="EMBL" id="ADW67304.1"/>
    </source>
</evidence>
<dbReference type="RefSeq" id="WP_013578632.1">
    <property type="nucleotide sequence ID" value="NC_015064.1"/>
</dbReference>
<keyword evidence="3" id="KW-0808">Transferase</keyword>
<reference evidence="4" key="1">
    <citation type="submission" date="2011-01" db="EMBL/GenBank/DDBJ databases">
        <title>Complete sequence of chromosome of Acidobacterium sp. MP5ACTX9.</title>
        <authorList>
            <consortium name="US DOE Joint Genome Institute"/>
            <person name="Lucas S."/>
            <person name="Copeland A."/>
            <person name="Lapidus A."/>
            <person name="Cheng J.-F."/>
            <person name="Goodwin L."/>
            <person name="Pitluck S."/>
            <person name="Teshima H."/>
            <person name="Detter J.C."/>
            <person name="Han C."/>
            <person name="Tapia R."/>
            <person name="Land M."/>
            <person name="Hauser L."/>
            <person name="Kyrpides N."/>
            <person name="Ivanova N."/>
            <person name="Ovchinnikova G."/>
            <person name="Pagani I."/>
            <person name="Rawat S.R."/>
            <person name="Mannisto M."/>
            <person name="Haggblom M.M."/>
            <person name="Woyke T."/>
        </authorList>
    </citation>
    <scope>NUCLEOTIDE SEQUENCE [LARGE SCALE GENOMIC DNA]</scope>
    <source>
        <strain evidence="4">MP5ACTX9</strain>
    </source>
</reference>
<sequence length="379" mass="42287">MRPPRVAYFPDSFHEVNGVAHTSRNFEAYARRHNLPFLCVRAGNKPSGINGSVQTLELPRSRAAVGVEKDLSFDPLFWRHEKAIADLLHAFKPDIIHLTGPSELGIFAAYFAWKLNLPLAASWHTNVHEYAARRLPHLSPKTSQVVENKTLGIMGWFYRRAQLLFAPNRDLCQMLESKAHKLCHLMERGVETQIFSPAKRKRKDAKPLILGYVGRLSIEKNVALLPRIQHELNAAGIETKFLIIGQGDLESGLRKDLQSVYFAGVLRGEALAEAYANMDLFIFPSHTDTFGNVVLEALASGVPAIVTPDGGPKYIVKPNITGMIAADEDFAATILELLRDPNRMAEMGRNAHEYALSCSWDAVFDRVYAAYADTLIPTK</sequence>
<keyword evidence="4" id="KW-1185">Reference proteome</keyword>
<feature type="domain" description="Glycosyl transferase family 1" evidence="1">
    <location>
        <begin position="200"/>
        <end position="352"/>
    </location>
</feature>
<accession>E8WVC9</accession>
<dbReference type="STRING" id="1198114.AciX9_0230"/>
<evidence type="ECO:0000259" key="2">
    <source>
        <dbReference type="Pfam" id="PF13439"/>
    </source>
</evidence>
<organism evidence="4">
    <name type="scientific">Granulicella tundricola (strain ATCC BAA-1859 / DSM 23138 / MP5ACTX9)</name>
    <dbReference type="NCBI Taxonomy" id="1198114"/>
    <lineage>
        <taxon>Bacteria</taxon>
        <taxon>Pseudomonadati</taxon>
        <taxon>Acidobacteriota</taxon>
        <taxon>Terriglobia</taxon>
        <taxon>Terriglobales</taxon>
        <taxon>Acidobacteriaceae</taxon>
        <taxon>Granulicella</taxon>
    </lineage>
</organism>
<feature type="domain" description="Glycosyltransferase subfamily 4-like N-terminal" evidence="2">
    <location>
        <begin position="69"/>
        <end position="192"/>
    </location>
</feature>
<name>E8WVC9_GRATM</name>
<evidence type="ECO:0000259" key="1">
    <source>
        <dbReference type="Pfam" id="PF00534"/>
    </source>
</evidence>
<dbReference type="GO" id="GO:0016757">
    <property type="term" value="F:glycosyltransferase activity"/>
    <property type="evidence" value="ECO:0007669"/>
    <property type="project" value="InterPro"/>
</dbReference>
<dbReference type="HOGENOM" id="CLU_009583_2_0_0"/>
<dbReference type="PANTHER" id="PTHR45947">
    <property type="entry name" value="SULFOQUINOVOSYL TRANSFERASE SQD2"/>
    <property type="match status" value="1"/>
</dbReference>